<name>A0ABP0FY31_CLALP</name>
<gene>
    <name evidence="1" type="ORF">CVLEPA_LOCUS15479</name>
</gene>
<accession>A0ABP0FY31</accession>
<reference evidence="1 2" key="1">
    <citation type="submission" date="2024-02" db="EMBL/GenBank/DDBJ databases">
        <authorList>
            <person name="Daric V."/>
            <person name="Darras S."/>
        </authorList>
    </citation>
    <scope>NUCLEOTIDE SEQUENCE [LARGE SCALE GENOMIC DNA]</scope>
</reference>
<keyword evidence="2" id="KW-1185">Reference proteome</keyword>
<comment type="caution">
    <text evidence="1">The sequence shown here is derived from an EMBL/GenBank/DDBJ whole genome shotgun (WGS) entry which is preliminary data.</text>
</comment>
<sequence length="115" mass="12653">MSPILMKSLKGKGGVIGKGITDNVLRVWTKTMHRCAEVTDALSTVTSLSNSDDKHKEAFAGRIKRDNDDFEKVQTWFRSHNPFKVGVQLMALDSGLVDDNNSVTCDRAEEIGASI</sequence>
<evidence type="ECO:0000313" key="2">
    <source>
        <dbReference type="Proteomes" id="UP001642483"/>
    </source>
</evidence>
<evidence type="ECO:0000313" key="1">
    <source>
        <dbReference type="EMBL" id="CAK8684504.1"/>
    </source>
</evidence>
<dbReference type="EMBL" id="CAWYQH010000097">
    <property type="protein sequence ID" value="CAK8684504.1"/>
    <property type="molecule type" value="Genomic_DNA"/>
</dbReference>
<dbReference type="Proteomes" id="UP001642483">
    <property type="component" value="Unassembled WGS sequence"/>
</dbReference>
<protein>
    <submittedName>
        <fullName evidence="1">Uncharacterized protein</fullName>
    </submittedName>
</protein>
<proteinExistence type="predicted"/>
<organism evidence="1 2">
    <name type="scientific">Clavelina lepadiformis</name>
    <name type="common">Light-bulb sea squirt</name>
    <name type="synonym">Ascidia lepadiformis</name>
    <dbReference type="NCBI Taxonomy" id="159417"/>
    <lineage>
        <taxon>Eukaryota</taxon>
        <taxon>Metazoa</taxon>
        <taxon>Chordata</taxon>
        <taxon>Tunicata</taxon>
        <taxon>Ascidiacea</taxon>
        <taxon>Aplousobranchia</taxon>
        <taxon>Clavelinidae</taxon>
        <taxon>Clavelina</taxon>
    </lineage>
</organism>